<proteinExistence type="predicted"/>
<sequence>MDQLDQLLDAARPLLSRVDEVLSTVGAPGGHDVWAELRRVRLLPGDAARAVAALRPAVILETVPELRAATRVYASLADALPGPGAWSGAAAEAYEQARCRAAEHLNAGAGSLGQRMEATADLADDLAGWMLRARDDLADVIADVSRTTEAMILTGGPHPPGDTATAAAAIGAVLLRTVADSYDRAEDLLNSSAGLQSPLTA</sequence>
<gene>
    <name evidence="1" type="ORF">MB27_04670</name>
</gene>
<evidence type="ECO:0000313" key="2">
    <source>
        <dbReference type="Proteomes" id="UP000054537"/>
    </source>
</evidence>
<reference evidence="1 2" key="1">
    <citation type="submission" date="2014-10" db="EMBL/GenBank/DDBJ databases">
        <title>Draft genome sequence of Actinoplanes utahensis NRRL 12052.</title>
        <authorList>
            <person name="Velasco-Bucheli B."/>
            <person name="del Cerro C."/>
            <person name="Hormigo D."/>
            <person name="Garcia J.L."/>
            <person name="Acebal C."/>
            <person name="Arroyo M."/>
            <person name="de la Mata I."/>
        </authorList>
    </citation>
    <scope>NUCLEOTIDE SEQUENCE [LARGE SCALE GENOMIC DNA]</scope>
    <source>
        <strain evidence="1 2">NRRL 12052</strain>
    </source>
</reference>
<protein>
    <submittedName>
        <fullName evidence="1">Uncharacterized protein</fullName>
    </submittedName>
</protein>
<dbReference type="AlphaFoldDB" id="A0A0A6UU54"/>
<name>A0A0A6UU54_ACTUT</name>
<accession>A0A0A6UU54</accession>
<dbReference type="Proteomes" id="UP000054537">
    <property type="component" value="Unassembled WGS sequence"/>
</dbReference>
<dbReference type="RefSeq" id="WP_043522713.1">
    <property type="nucleotide sequence ID" value="NZ_BAABKU010000008.1"/>
</dbReference>
<dbReference type="EMBL" id="JRTT01000004">
    <property type="protein sequence ID" value="KHD78508.1"/>
    <property type="molecule type" value="Genomic_DNA"/>
</dbReference>
<keyword evidence="2" id="KW-1185">Reference proteome</keyword>
<evidence type="ECO:0000313" key="1">
    <source>
        <dbReference type="EMBL" id="KHD78508.1"/>
    </source>
</evidence>
<organism evidence="1 2">
    <name type="scientific">Actinoplanes utahensis</name>
    <dbReference type="NCBI Taxonomy" id="1869"/>
    <lineage>
        <taxon>Bacteria</taxon>
        <taxon>Bacillati</taxon>
        <taxon>Actinomycetota</taxon>
        <taxon>Actinomycetes</taxon>
        <taxon>Micromonosporales</taxon>
        <taxon>Micromonosporaceae</taxon>
        <taxon>Actinoplanes</taxon>
    </lineage>
</organism>
<comment type="caution">
    <text evidence="1">The sequence shown here is derived from an EMBL/GenBank/DDBJ whole genome shotgun (WGS) entry which is preliminary data.</text>
</comment>
<dbReference type="eggNOG" id="ENOG5031TFI">
    <property type="taxonomic scope" value="Bacteria"/>
</dbReference>